<gene>
    <name evidence="2" type="ORF">BCR34DRAFT_180373</name>
</gene>
<evidence type="ECO:0000256" key="1">
    <source>
        <dbReference type="SAM" id="Phobius"/>
    </source>
</evidence>
<evidence type="ECO:0000313" key="2">
    <source>
        <dbReference type="EMBL" id="ORX96510.1"/>
    </source>
</evidence>
<feature type="transmembrane region" description="Helical" evidence="1">
    <location>
        <begin position="200"/>
        <end position="220"/>
    </location>
</feature>
<proteinExistence type="predicted"/>
<keyword evidence="3" id="KW-1185">Reference proteome</keyword>
<reference evidence="2 3" key="1">
    <citation type="submission" date="2016-07" db="EMBL/GenBank/DDBJ databases">
        <title>Pervasive Adenine N6-methylation of Active Genes in Fungi.</title>
        <authorList>
            <consortium name="DOE Joint Genome Institute"/>
            <person name="Mondo S.J."/>
            <person name="Dannebaum R.O."/>
            <person name="Kuo R.C."/>
            <person name="Labutti K."/>
            <person name="Haridas S."/>
            <person name="Kuo A."/>
            <person name="Salamov A."/>
            <person name="Ahrendt S.R."/>
            <person name="Lipzen A."/>
            <person name="Sullivan W."/>
            <person name="Andreopoulos W.B."/>
            <person name="Clum A."/>
            <person name="Lindquist E."/>
            <person name="Daum C."/>
            <person name="Ramamoorthy G.K."/>
            <person name="Gryganskyi A."/>
            <person name="Culley D."/>
            <person name="Magnuson J.K."/>
            <person name="James T.Y."/>
            <person name="O'Malley M.A."/>
            <person name="Stajich J.E."/>
            <person name="Spatafora J.W."/>
            <person name="Visel A."/>
            <person name="Grigoriev I.V."/>
        </authorList>
    </citation>
    <scope>NUCLEOTIDE SEQUENCE [LARGE SCALE GENOMIC DNA]</scope>
    <source>
        <strain evidence="2 3">CBS 115471</strain>
    </source>
</reference>
<comment type="caution">
    <text evidence="2">The sequence shown here is derived from an EMBL/GenBank/DDBJ whole genome shotgun (WGS) entry which is preliminary data.</text>
</comment>
<keyword evidence="1" id="KW-0472">Membrane</keyword>
<dbReference type="EMBL" id="MCFA01000255">
    <property type="protein sequence ID" value="ORX96510.1"/>
    <property type="molecule type" value="Genomic_DNA"/>
</dbReference>
<feature type="transmembrane region" description="Helical" evidence="1">
    <location>
        <begin position="232"/>
        <end position="251"/>
    </location>
</feature>
<keyword evidence="1" id="KW-0812">Transmembrane</keyword>
<protein>
    <recommendedName>
        <fullName evidence="4">Alpha-mannosyltransferase alg11p</fullName>
    </recommendedName>
</protein>
<name>A0A1Y1YEP6_9PLEO</name>
<feature type="transmembrane region" description="Helical" evidence="1">
    <location>
        <begin position="271"/>
        <end position="289"/>
    </location>
</feature>
<organism evidence="2 3">
    <name type="scientific">Clohesyomyces aquaticus</name>
    <dbReference type="NCBI Taxonomy" id="1231657"/>
    <lineage>
        <taxon>Eukaryota</taxon>
        <taxon>Fungi</taxon>
        <taxon>Dikarya</taxon>
        <taxon>Ascomycota</taxon>
        <taxon>Pezizomycotina</taxon>
        <taxon>Dothideomycetes</taxon>
        <taxon>Pleosporomycetidae</taxon>
        <taxon>Pleosporales</taxon>
        <taxon>Lindgomycetaceae</taxon>
        <taxon>Clohesyomyces</taxon>
    </lineage>
</organism>
<dbReference type="Proteomes" id="UP000193144">
    <property type="component" value="Unassembled WGS sequence"/>
</dbReference>
<sequence length="371" mass="41635">MVKKPIPEGWDSNLRPILIFLTYMGLCFSLTVFIIGKLTKSYNVLAKSPTAPTPPRKHILLFIFLAIGSLGITWFHMIQYFQWSYAYWKTWRSFYELSEDKMHWGLWLRDTSLFKEAWEIAIVGHARYWWTHQIFLFASGLGLVLDQRGTRRGIKHTWAFMLLGQIVAISFATNLFLLAVLVSPPPIANPTRSNGKNGWLAPWLVNALSLLVTLWSAHNLGLEDVWHSEDFMLPLLLPHIALMLLPVARAVLPARHFTDGGVAFSDRMDRYSWIATLVGGGVLFLRETVKAHGYGGVAGLISAIREHPAVRSVGWDVVCCWISWAAWLAVQYLGTPGTVTSETHAKEAQFEGVGVGSSVMGDTAGGEVRRR</sequence>
<feature type="transmembrane region" description="Helical" evidence="1">
    <location>
        <begin position="128"/>
        <end position="145"/>
    </location>
</feature>
<dbReference type="AlphaFoldDB" id="A0A1Y1YEP6"/>
<feature type="transmembrane region" description="Helical" evidence="1">
    <location>
        <begin position="157"/>
        <end position="180"/>
    </location>
</feature>
<accession>A0A1Y1YEP6</accession>
<feature type="transmembrane region" description="Helical" evidence="1">
    <location>
        <begin position="59"/>
        <end position="81"/>
    </location>
</feature>
<evidence type="ECO:0008006" key="4">
    <source>
        <dbReference type="Google" id="ProtNLM"/>
    </source>
</evidence>
<dbReference type="OrthoDB" id="2126185at2759"/>
<evidence type="ECO:0000313" key="3">
    <source>
        <dbReference type="Proteomes" id="UP000193144"/>
    </source>
</evidence>
<feature type="transmembrane region" description="Helical" evidence="1">
    <location>
        <begin position="17"/>
        <end position="38"/>
    </location>
</feature>
<keyword evidence="1" id="KW-1133">Transmembrane helix</keyword>